<reference evidence="3 4" key="1">
    <citation type="submission" date="2021-03" db="EMBL/GenBank/DDBJ databases">
        <title>Sequencing the genomes of 1000 actinobacteria strains.</title>
        <authorList>
            <person name="Klenk H.-P."/>
        </authorList>
    </citation>
    <scope>NUCLEOTIDE SEQUENCE [LARGE SCALE GENOMIC DNA]</scope>
    <source>
        <strain evidence="3 4">DSM 44580</strain>
    </source>
</reference>
<dbReference type="InterPro" id="IPR001387">
    <property type="entry name" value="Cro/C1-type_HTH"/>
</dbReference>
<dbReference type="CDD" id="cd00093">
    <property type="entry name" value="HTH_XRE"/>
    <property type="match status" value="1"/>
</dbReference>
<dbReference type="PROSITE" id="PS50943">
    <property type="entry name" value="HTH_CROC1"/>
    <property type="match status" value="1"/>
</dbReference>
<dbReference type="Pfam" id="PF13560">
    <property type="entry name" value="HTH_31"/>
    <property type="match status" value="1"/>
</dbReference>
<dbReference type="SMART" id="SM00530">
    <property type="entry name" value="HTH_XRE"/>
    <property type="match status" value="1"/>
</dbReference>
<dbReference type="Proteomes" id="UP001519363">
    <property type="component" value="Unassembled WGS sequence"/>
</dbReference>
<sequence length="298" mass="31541">MTALGEFLRDRRARTGPAAAGVVAYGTRRRVPGLRREELAELAGVSPGYYTRLEQGRSRNASAAVLDALAAALRLGGEERAHLHELARLAARGARSREPVHPAPGGARPPGLTGPGPAERPHPRLLALVAAVGLPALLLGRHTDVLAWNARGHALLAPHLDHTARPNWARLFFLDPALRTLFVDWPDKARDTVADLRRVAGRDPGVHGLVAGLRRDSAEFAALWAEHAVRGCGTHTREYRHPVAGPLTLSDDLLSPADGAGQRLVLFSAAPGSPSEVALERLDAPVRGGACSTAKASG</sequence>
<feature type="region of interest" description="Disordered" evidence="1">
    <location>
        <begin position="92"/>
        <end position="120"/>
    </location>
</feature>
<name>A0ABS5AAB7_9PSEU</name>
<feature type="domain" description="HTH cro/C1-type" evidence="2">
    <location>
        <begin position="33"/>
        <end position="73"/>
    </location>
</feature>
<dbReference type="Gene3D" id="3.30.450.180">
    <property type="match status" value="1"/>
</dbReference>
<proteinExistence type="predicted"/>
<dbReference type="EMBL" id="JAGIOO010000001">
    <property type="protein sequence ID" value="MBP2473232.1"/>
    <property type="molecule type" value="Genomic_DNA"/>
</dbReference>
<dbReference type="InterPro" id="IPR010982">
    <property type="entry name" value="Lambda_DNA-bd_dom_sf"/>
</dbReference>
<evidence type="ECO:0000256" key="1">
    <source>
        <dbReference type="SAM" id="MobiDB-lite"/>
    </source>
</evidence>
<evidence type="ECO:0000259" key="2">
    <source>
        <dbReference type="PROSITE" id="PS50943"/>
    </source>
</evidence>
<evidence type="ECO:0000313" key="4">
    <source>
        <dbReference type="Proteomes" id="UP001519363"/>
    </source>
</evidence>
<dbReference type="RefSeq" id="WP_086788541.1">
    <property type="nucleotide sequence ID" value="NZ_JAGIOO010000001.1"/>
</dbReference>
<dbReference type="Gene3D" id="1.10.260.40">
    <property type="entry name" value="lambda repressor-like DNA-binding domains"/>
    <property type="match status" value="1"/>
</dbReference>
<dbReference type="PANTHER" id="PTHR35010:SF2">
    <property type="entry name" value="BLL4672 PROTEIN"/>
    <property type="match status" value="1"/>
</dbReference>
<comment type="caution">
    <text evidence="3">The sequence shown here is derived from an EMBL/GenBank/DDBJ whole genome shotgun (WGS) entry which is preliminary data.</text>
</comment>
<dbReference type="InterPro" id="IPR041413">
    <property type="entry name" value="MLTR_LBD"/>
</dbReference>
<dbReference type="PANTHER" id="PTHR35010">
    <property type="entry name" value="BLL4672 PROTEIN-RELATED"/>
    <property type="match status" value="1"/>
</dbReference>
<accession>A0ABS5AAB7</accession>
<dbReference type="SUPFAM" id="SSF47413">
    <property type="entry name" value="lambda repressor-like DNA-binding domains"/>
    <property type="match status" value="1"/>
</dbReference>
<gene>
    <name evidence="3" type="ORF">JOF53_002104</name>
</gene>
<protein>
    <submittedName>
        <fullName evidence="3">Transcriptional regulator with XRE-family HTH domain</fullName>
    </submittedName>
</protein>
<dbReference type="Pfam" id="PF17765">
    <property type="entry name" value="MLTR_LBD"/>
    <property type="match status" value="1"/>
</dbReference>
<organism evidence="3 4">
    <name type="scientific">Crossiella equi</name>
    <dbReference type="NCBI Taxonomy" id="130796"/>
    <lineage>
        <taxon>Bacteria</taxon>
        <taxon>Bacillati</taxon>
        <taxon>Actinomycetota</taxon>
        <taxon>Actinomycetes</taxon>
        <taxon>Pseudonocardiales</taxon>
        <taxon>Pseudonocardiaceae</taxon>
        <taxon>Crossiella</taxon>
    </lineage>
</organism>
<keyword evidence="4" id="KW-1185">Reference proteome</keyword>
<evidence type="ECO:0000313" key="3">
    <source>
        <dbReference type="EMBL" id="MBP2473232.1"/>
    </source>
</evidence>